<dbReference type="Proteomes" id="UP001220961">
    <property type="component" value="Chromosome 2"/>
</dbReference>
<dbReference type="AlphaFoldDB" id="A0AAF0IUM9"/>
<evidence type="ECO:0000256" key="1">
    <source>
        <dbReference type="SAM" id="MobiDB-lite"/>
    </source>
</evidence>
<dbReference type="EMBL" id="CP119909">
    <property type="protein sequence ID" value="WFD18954.1"/>
    <property type="molecule type" value="Genomic_DNA"/>
</dbReference>
<proteinExistence type="predicted"/>
<protein>
    <submittedName>
        <fullName evidence="3">Uncharacterized protein</fullName>
    </submittedName>
</protein>
<evidence type="ECO:0000256" key="2">
    <source>
        <dbReference type="SAM" id="SignalP"/>
    </source>
</evidence>
<feature type="chain" id="PRO_5042116325" evidence="2">
    <location>
        <begin position="18"/>
        <end position="215"/>
    </location>
</feature>
<feature type="compositionally biased region" description="Polar residues" evidence="1">
    <location>
        <begin position="168"/>
        <end position="188"/>
    </location>
</feature>
<evidence type="ECO:0000313" key="4">
    <source>
        <dbReference type="Proteomes" id="UP001220961"/>
    </source>
</evidence>
<reference evidence="3" key="1">
    <citation type="submission" date="2023-03" db="EMBL/GenBank/DDBJ databases">
        <title>Mating type loci evolution in Malassezia.</title>
        <authorList>
            <person name="Coelho M.A."/>
        </authorList>
    </citation>
    <scope>NUCLEOTIDE SEQUENCE</scope>
    <source>
        <strain evidence="3">CBS 10434</strain>
    </source>
</reference>
<organism evidence="3 4">
    <name type="scientific">Malassezia caprae</name>
    <dbReference type="NCBI Taxonomy" id="1381934"/>
    <lineage>
        <taxon>Eukaryota</taxon>
        <taxon>Fungi</taxon>
        <taxon>Dikarya</taxon>
        <taxon>Basidiomycota</taxon>
        <taxon>Ustilaginomycotina</taxon>
        <taxon>Malasseziomycetes</taxon>
        <taxon>Malasseziales</taxon>
        <taxon>Malasseziaceae</taxon>
        <taxon>Malassezia</taxon>
    </lineage>
</organism>
<accession>A0AAF0IUM9</accession>
<sequence length="215" mass="23006">MLLVGLLWLACLHVVLATRLASVHPTRTLAGRSVPISTLEPVSLRLPKDLPGERDMSLLYVGQGFQTQTTVYAMVTGKPNVGKGVQTNYMYQDETAVQFYHVPLTSDVRGETLSGLFGMGCSQTQAGNDWVCKYGLETSQSTSMYTTFTTTMRPTTVFTPVQGLVQSMRQATASGPSSPSPQVTQSNAGGPAPSRALPVCVTFLAALLTVGAWLL</sequence>
<keyword evidence="4" id="KW-1185">Reference proteome</keyword>
<name>A0AAF0IUM9_9BASI</name>
<gene>
    <name evidence="3" type="ORF">MCAP1_001167</name>
</gene>
<evidence type="ECO:0000313" key="3">
    <source>
        <dbReference type="EMBL" id="WFD18954.1"/>
    </source>
</evidence>
<keyword evidence="2" id="KW-0732">Signal</keyword>
<feature type="region of interest" description="Disordered" evidence="1">
    <location>
        <begin position="168"/>
        <end position="191"/>
    </location>
</feature>
<feature type="signal peptide" evidence="2">
    <location>
        <begin position="1"/>
        <end position="17"/>
    </location>
</feature>